<feature type="signal peptide" evidence="1">
    <location>
        <begin position="1"/>
        <end position="19"/>
    </location>
</feature>
<sequence length="169" mass="19276">MLVTSYLATLLTLASTSAAWDPFGHNNDPKPPPQSKSKHCNHFMLGFRIKCDWKTSYCGAGEQTRTKSQQDADNKALDEAKKNFETWATGVGTDCGGTCNAPFKLTPWRYTGSTYYMDCFMARARKFDDNLYPEYDKDRLEVVFRDRKCSVFCGTDDKGQTCNFRYDKC</sequence>
<reference evidence="2 3" key="1">
    <citation type="submission" date="2019-07" db="EMBL/GenBank/DDBJ databases">
        <title>Finished genome of Venturia effusa.</title>
        <authorList>
            <person name="Young C.A."/>
            <person name="Cox M.P."/>
            <person name="Ganley A.R.D."/>
            <person name="David W.J."/>
        </authorList>
    </citation>
    <scope>NUCLEOTIDE SEQUENCE [LARGE SCALE GENOMIC DNA]</scope>
    <source>
        <strain evidence="3">albino</strain>
    </source>
</reference>
<proteinExistence type="predicted"/>
<evidence type="ECO:0000256" key="1">
    <source>
        <dbReference type="SAM" id="SignalP"/>
    </source>
</evidence>
<dbReference type="Proteomes" id="UP000316270">
    <property type="component" value="Chromosome 11"/>
</dbReference>
<evidence type="ECO:0000313" key="3">
    <source>
        <dbReference type="Proteomes" id="UP000316270"/>
    </source>
</evidence>
<protein>
    <recommendedName>
        <fullName evidence="4">Secreted protein</fullName>
    </recommendedName>
</protein>
<dbReference type="AlphaFoldDB" id="A0A517LFD6"/>
<name>A0A517LFD6_9PEZI</name>
<keyword evidence="3" id="KW-1185">Reference proteome</keyword>
<feature type="chain" id="PRO_5021841755" description="Secreted protein" evidence="1">
    <location>
        <begin position="20"/>
        <end position="169"/>
    </location>
</feature>
<gene>
    <name evidence="2" type="ORF">FKW77_004651</name>
</gene>
<evidence type="ECO:0000313" key="2">
    <source>
        <dbReference type="EMBL" id="QDS74347.1"/>
    </source>
</evidence>
<accession>A0A517LFD6</accession>
<evidence type="ECO:0008006" key="4">
    <source>
        <dbReference type="Google" id="ProtNLM"/>
    </source>
</evidence>
<organism evidence="2 3">
    <name type="scientific">Venturia effusa</name>
    <dbReference type="NCBI Taxonomy" id="50376"/>
    <lineage>
        <taxon>Eukaryota</taxon>
        <taxon>Fungi</taxon>
        <taxon>Dikarya</taxon>
        <taxon>Ascomycota</taxon>
        <taxon>Pezizomycotina</taxon>
        <taxon>Dothideomycetes</taxon>
        <taxon>Pleosporomycetidae</taxon>
        <taxon>Venturiales</taxon>
        <taxon>Venturiaceae</taxon>
        <taxon>Venturia</taxon>
    </lineage>
</organism>
<keyword evidence="1" id="KW-0732">Signal</keyword>
<dbReference type="EMBL" id="CP042195">
    <property type="protein sequence ID" value="QDS74347.1"/>
    <property type="molecule type" value="Genomic_DNA"/>
</dbReference>